<gene>
    <name evidence="5" type="ORF">B273_0796</name>
</gene>
<evidence type="ECO:0000256" key="2">
    <source>
        <dbReference type="ARBA" id="ARBA00022827"/>
    </source>
</evidence>
<sequence length="382" mass="42834">MTDYSDHIGIIGGGIAGLTLGCALLKEGIPAVIFERMPKETSHGAAISLSVNALRLLDRLDIYADLKNQSFVHNKASIQGPQKQICSFATPEVLTTRRQTLMSLLHARYVSLSGKIFHDYSLESFDSIKCEATFKNKEKHIFKHLVACDGIKSVIRDTFFTLNQKPKYSGYSAWRGIGKSDLQEIHFALGPGGHIVNYPVNNNKDVSFVAVRKENYKFKESWREEGSPADLFDDFSNYDSSIFPELEGSLPLYKWGIYIRPPLKSMITHNITLVGDAAHPMVPFLGQGACMAIEDSYSFAMACKAKILNLSDAQKVYDFVRSKRTKKIQRLSMMQGKIYHIKSSLLVAARNAVMKYTNLPGNDLKRIHDYDAHAETKNHLST</sequence>
<feature type="domain" description="FAD-binding" evidence="4">
    <location>
        <begin position="9"/>
        <end position="301"/>
    </location>
</feature>
<dbReference type="GO" id="GO:0071949">
    <property type="term" value="F:FAD binding"/>
    <property type="evidence" value="ECO:0007669"/>
    <property type="project" value="InterPro"/>
</dbReference>
<name>K6GGL0_9GAMM</name>
<dbReference type="SUPFAM" id="SSF54373">
    <property type="entry name" value="FAD-linked reductases, C-terminal domain"/>
    <property type="match status" value="1"/>
</dbReference>
<dbReference type="Proteomes" id="UP000010310">
    <property type="component" value="Unassembled WGS sequence"/>
</dbReference>
<dbReference type="PANTHER" id="PTHR46720">
    <property type="entry name" value="HYDROXYLASE, PUTATIVE (AFU_ORTHOLOGUE AFUA_3G01460)-RELATED"/>
    <property type="match status" value="1"/>
</dbReference>
<evidence type="ECO:0000256" key="1">
    <source>
        <dbReference type="ARBA" id="ARBA00022630"/>
    </source>
</evidence>
<keyword evidence="3" id="KW-0560">Oxidoreductase</keyword>
<evidence type="ECO:0000313" key="6">
    <source>
        <dbReference type="Proteomes" id="UP000010310"/>
    </source>
</evidence>
<dbReference type="EMBL" id="AMWX01000012">
    <property type="protein sequence ID" value="EKO36150.1"/>
    <property type="molecule type" value="Genomic_DNA"/>
</dbReference>
<dbReference type="AlphaFoldDB" id="K6GGL0"/>
<dbReference type="GO" id="GO:0044550">
    <property type="term" value="P:secondary metabolite biosynthetic process"/>
    <property type="evidence" value="ECO:0007669"/>
    <property type="project" value="TreeGrafter"/>
</dbReference>
<keyword evidence="1" id="KW-0285">Flavoprotein</keyword>
<dbReference type="PRINTS" id="PR00420">
    <property type="entry name" value="RNGMNOXGNASE"/>
</dbReference>
<evidence type="ECO:0000256" key="3">
    <source>
        <dbReference type="ARBA" id="ARBA00023002"/>
    </source>
</evidence>
<keyword evidence="2" id="KW-0274">FAD</keyword>
<dbReference type="Gene3D" id="3.50.50.60">
    <property type="entry name" value="FAD/NAD(P)-binding domain"/>
    <property type="match status" value="1"/>
</dbReference>
<dbReference type="PANTHER" id="PTHR46720:SF3">
    <property type="entry name" value="FAD-BINDING DOMAIN-CONTAINING PROTEIN-RELATED"/>
    <property type="match status" value="1"/>
</dbReference>
<protein>
    <submittedName>
        <fullName evidence="5">FAD binding domain protein</fullName>
    </submittedName>
</protein>
<dbReference type="InterPro" id="IPR036188">
    <property type="entry name" value="FAD/NAD-bd_sf"/>
</dbReference>
<dbReference type="Pfam" id="PF01494">
    <property type="entry name" value="FAD_binding_3"/>
    <property type="match status" value="1"/>
</dbReference>
<dbReference type="InterPro" id="IPR051104">
    <property type="entry name" value="FAD_monoxygenase"/>
</dbReference>
<accession>K6GGL0</accession>
<comment type="caution">
    <text evidence="5">The sequence shown here is derived from an EMBL/GenBank/DDBJ whole genome shotgun (WGS) entry which is preliminary data.</text>
</comment>
<proteinExistence type="predicted"/>
<dbReference type="STRING" id="1208365.B273_0796"/>
<reference evidence="5 6" key="1">
    <citation type="submission" date="2012-09" db="EMBL/GenBank/DDBJ databases">
        <authorList>
            <person name="Dupont C.L."/>
            <person name="Rusch D.B."/>
            <person name="Lombardo M.-J."/>
            <person name="Novotny M."/>
            <person name="Yee-Greenbaum J."/>
            <person name="Laskin R."/>
        </authorList>
    </citation>
    <scope>NUCLEOTIDE SEQUENCE [LARGE SCALE GENOMIC DNA]</scope>
    <source>
        <strain evidence="5">SAR86E</strain>
    </source>
</reference>
<dbReference type="InterPro" id="IPR002938">
    <property type="entry name" value="FAD-bd"/>
</dbReference>
<evidence type="ECO:0000259" key="4">
    <source>
        <dbReference type="Pfam" id="PF01494"/>
    </source>
</evidence>
<keyword evidence="6" id="KW-1185">Reference proteome</keyword>
<dbReference type="GO" id="GO:0016491">
    <property type="term" value="F:oxidoreductase activity"/>
    <property type="evidence" value="ECO:0007669"/>
    <property type="project" value="UniProtKB-KW"/>
</dbReference>
<evidence type="ECO:0000313" key="5">
    <source>
        <dbReference type="EMBL" id="EKO36150.1"/>
    </source>
</evidence>
<dbReference type="SUPFAM" id="SSF51905">
    <property type="entry name" value="FAD/NAD(P)-binding domain"/>
    <property type="match status" value="1"/>
</dbReference>
<organism evidence="5 6">
    <name type="scientific">SAR86 cluster bacterium SAR86E</name>
    <dbReference type="NCBI Taxonomy" id="1208365"/>
    <lineage>
        <taxon>Bacteria</taxon>
        <taxon>Pseudomonadati</taxon>
        <taxon>Pseudomonadota</taxon>
        <taxon>Gammaproteobacteria</taxon>
        <taxon>SAR86 cluster</taxon>
    </lineage>
</organism>